<organism evidence="1">
    <name type="scientific">bioreactor metagenome</name>
    <dbReference type="NCBI Taxonomy" id="1076179"/>
    <lineage>
        <taxon>unclassified sequences</taxon>
        <taxon>metagenomes</taxon>
        <taxon>ecological metagenomes</taxon>
    </lineage>
</organism>
<comment type="caution">
    <text evidence="1">The sequence shown here is derived from an EMBL/GenBank/DDBJ whole genome shotgun (WGS) entry which is preliminary data.</text>
</comment>
<protein>
    <submittedName>
        <fullName evidence="1">Uncharacterized protein</fullName>
    </submittedName>
</protein>
<accession>A0A645BVH7</accession>
<gene>
    <name evidence="1" type="ORF">SDC9_116441</name>
</gene>
<evidence type="ECO:0000313" key="1">
    <source>
        <dbReference type="EMBL" id="MPM69496.1"/>
    </source>
</evidence>
<sequence length="72" mass="7937">MIRFVVVVDVGCEAVGHLHMNIVINVVAHKAKFSFPFTFAGIVHVMNSFVHYISCLLNGGNRKSPHGHIHSV</sequence>
<dbReference type="AlphaFoldDB" id="A0A645BVH7"/>
<reference evidence="1" key="1">
    <citation type="submission" date="2019-08" db="EMBL/GenBank/DDBJ databases">
        <authorList>
            <person name="Kucharzyk K."/>
            <person name="Murdoch R.W."/>
            <person name="Higgins S."/>
            <person name="Loffler F."/>
        </authorList>
    </citation>
    <scope>NUCLEOTIDE SEQUENCE</scope>
</reference>
<proteinExistence type="predicted"/>
<name>A0A645BVH7_9ZZZZ</name>
<dbReference type="EMBL" id="VSSQ01022910">
    <property type="protein sequence ID" value="MPM69496.1"/>
    <property type="molecule type" value="Genomic_DNA"/>
</dbReference>